<dbReference type="SUPFAM" id="SSF53474">
    <property type="entry name" value="alpha/beta-Hydrolases"/>
    <property type="match status" value="1"/>
</dbReference>
<dbReference type="eggNOG" id="COG1647">
    <property type="taxonomic scope" value="Bacteria"/>
</dbReference>
<sequence length="771" mass="88482">MSKPSYPENWHDIDIGLYSRSVKIFNQVRKLLSVKMKLHTADQVEKGDIFLFNHFSRFETFIPQFLIYEKTGAYCCAIASGEFFREDNVLSRYLSNVGCFPHNHPRLFQLLAAQILRGRKVIIFPEGGMVKDHRVMDVKGHYSVYSRLTGERRKHHTGAAVLAQGLEIFKEMIRTAYQEKNHAQLVRWKEQLELDSLDQLLTSALKPTLIIPSNITFYPIRTSENLLLTSVELFSGGLSMRQTEELLVEGNIIFRNTDMDIRMGMPVNPQQDWSWSTKALQDLVAAELTSLDDIFTMPLAPKNWKHKLLGSLLKSSSNMTRNRYMEEIYANVTINLSHLASTLIMHCIENSLLLIERQRFYNALYIGVKKLQTNTAIHLHRSLLNPNYYRNLNIGTNQSFEHFINIAKLSDLIVEEGEYYRFLPKLLEEHDFDLIRLENLIAVYNNEAEPIAAVSKTMIEALAECDRLDPEELAGWRFEDEQMDLKWELHKYTKPVYEDINDHETATEDPSPFLLQPVEENGIGVLLIHGLLASPAEMKGYGVHLMHQGYTVMGVRLKGHGSSPYALRDQSWEDWYTSVVNGFEILKLHCRKIVVTGFSTGGALALKLASENRPDILGVSVAAVPLKFINPTFMLIPFLHGTNKFVDWVSSYEGVKPFLENVSEHPRVNYRNVPVRCLYELRLLIQHMDEFLPKIEIPVLIVHGDHDPVVSVKSASEIMQKIKAPDRQLKILKSNRHGIIMENIDGMWKINDDFIIHCASETKAAEFSRIE</sequence>
<feature type="domain" description="Serine aminopeptidase S33" evidence="1">
    <location>
        <begin position="525"/>
        <end position="742"/>
    </location>
</feature>
<dbReference type="InterPro" id="IPR051044">
    <property type="entry name" value="MAG_DAG_Lipase"/>
</dbReference>
<accession>H8GQH2</accession>
<dbReference type="STRING" id="686340.Metal_2040"/>
<keyword evidence="3" id="KW-1185">Reference proteome</keyword>
<dbReference type="EMBL" id="CM001475">
    <property type="protein sequence ID" value="EIC29799.1"/>
    <property type="molecule type" value="Genomic_DNA"/>
</dbReference>
<evidence type="ECO:0000259" key="1">
    <source>
        <dbReference type="Pfam" id="PF12146"/>
    </source>
</evidence>
<dbReference type="eggNOG" id="COG0204">
    <property type="taxonomic scope" value="Bacteria"/>
</dbReference>
<dbReference type="AlphaFoldDB" id="H8GQH2"/>
<protein>
    <submittedName>
        <fullName evidence="2">Esterase/lipase</fullName>
    </submittedName>
</protein>
<dbReference type="RefSeq" id="WP_005371965.1">
    <property type="nucleotide sequence ID" value="NZ_CM001475.1"/>
</dbReference>
<reference evidence="2 3" key="1">
    <citation type="journal article" date="2013" name="Genome Announc.">
        <title>Genome Sequence of the Obligate Gammaproteobacterial Methanotroph Methylomicrobium album Strain BG8.</title>
        <authorList>
            <person name="Kits K.D."/>
            <person name="Kalyuzhnaya M.G."/>
            <person name="Klotz M.G."/>
            <person name="Jetten M.S."/>
            <person name="Op den Camp H.J."/>
            <person name="Vuilleumier S."/>
            <person name="Bringel F."/>
            <person name="Dispirito A.A."/>
            <person name="Murrell J.C."/>
            <person name="Bruce D."/>
            <person name="Cheng J.F."/>
            <person name="Copeland A."/>
            <person name="Goodwin L."/>
            <person name="Hauser L."/>
            <person name="Lajus A."/>
            <person name="Land M.L."/>
            <person name="Lapidus A."/>
            <person name="Lucas S."/>
            <person name="Medigue C."/>
            <person name="Pitluck S."/>
            <person name="Woyke T."/>
            <person name="Zeytun A."/>
            <person name="Stein L.Y."/>
        </authorList>
    </citation>
    <scope>NUCLEOTIDE SEQUENCE [LARGE SCALE GENOMIC DNA]</scope>
    <source>
        <strain evidence="2 3">BG8</strain>
    </source>
</reference>
<evidence type="ECO:0000313" key="2">
    <source>
        <dbReference type="EMBL" id="EIC29799.1"/>
    </source>
</evidence>
<name>H8GQH2_METAL</name>
<dbReference type="Gene3D" id="3.40.50.1820">
    <property type="entry name" value="alpha/beta hydrolase"/>
    <property type="match status" value="1"/>
</dbReference>
<dbReference type="InterPro" id="IPR022742">
    <property type="entry name" value="Hydrolase_4"/>
</dbReference>
<gene>
    <name evidence="2" type="ORF">Metal_2040</name>
</gene>
<organism evidence="2 3">
    <name type="scientific">Methylomicrobium album BG8</name>
    <dbReference type="NCBI Taxonomy" id="686340"/>
    <lineage>
        <taxon>Bacteria</taxon>
        <taxon>Pseudomonadati</taxon>
        <taxon>Pseudomonadota</taxon>
        <taxon>Gammaproteobacteria</taxon>
        <taxon>Methylococcales</taxon>
        <taxon>Methylococcaceae</taxon>
        <taxon>Methylomicrobium</taxon>
    </lineage>
</organism>
<evidence type="ECO:0000313" key="3">
    <source>
        <dbReference type="Proteomes" id="UP000005090"/>
    </source>
</evidence>
<dbReference type="PANTHER" id="PTHR11614">
    <property type="entry name" value="PHOSPHOLIPASE-RELATED"/>
    <property type="match status" value="1"/>
</dbReference>
<dbReference type="HOGENOM" id="CLU_375855_0_0_6"/>
<dbReference type="Proteomes" id="UP000005090">
    <property type="component" value="Chromosome"/>
</dbReference>
<proteinExistence type="predicted"/>
<dbReference type="Pfam" id="PF12146">
    <property type="entry name" value="Hydrolase_4"/>
    <property type="match status" value="1"/>
</dbReference>
<dbReference type="InterPro" id="IPR029058">
    <property type="entry name" value="AB_hydrolase_fold"/>
</dbReference>